<keyword evidence="3" id="KW-1185">Reference proteome</keyword>
<dbReference type="PANTHER" id="PTHR38834">
    <property type="entry name" value="PERIPLASMIC SUBSTRATE BINDING PROTEIN FAMILY 3"/>
    <property type="match status" value="1"/>
</dbReference>
<dbReference type="Gene3D" id="3.40.190.10">
    <property type="entry name" value="Periplasmic binding protein-like II"/>
    <property type="match status" value="2"/>
</dbReference>
<dbReference type="KEGG" id="dde:Dde_3063"/>
<dbReference type="SUPFAM" id="SSF53850">
    <property type="entry name" value="Periplasmic binding protein-like II"/>
    <property type="match status" value="1"/>
</dbReference>
<reference evidence="2 3" key="1">
    <citation type="journal article" date="2011" name="J. Bacteriol.">
        <title>Complete genome sequence and updated annotation of Desulfovibrio alaskensis G20.</title>
        <authorList>
            <person name="Hauser L.J."/>
            <person name="Land M.L."/>
            <person name="Brown S.D."/>
            <person name="Larimer F."/>
            <person name="Keller K.L."/>
            <person name="Rapp-Giles B.J."/>
            <person name="Price M.N."/>
            <person name="Lin M."/>
            <person name="Bruce D.C."/>
            <person name="Detter J.C."/>
            <person name="Tapia R."/>
            <person name="Han C.S."/>
            <person name="Goodwin L.A."/>
            <person name="Cheng J.F."/>
            <person name="Pitluck S."/>
            <person name="Copeland A."/>
            <person name="Lucas S."/>
            <person name="Nolan M."/>
            <person name="Lapidus A.L."/>
            <person name="Palumbo A.V."/>
            <person name="Wall J.D."/>
        </authorList>
    </citation>
    <scope>NUCLEOTIDE SEQUENCE [LARGE SCALE GENOMIC DNA]</scope>
    <source>
        <strain evidence="3">ATCC BAA 1058 / DSM 17464 / G20</strain>
    </source>
</reference>
<name>Q30WT9_OLEA2</name>
<sequence length="264" mass="29693">MTAIRRVYIALMITLVVCIHATAARSAPPESISLATHIMCPYSFYTAEGTFDGMAVRAVRYALARMNVALDLVVVPWGRAQMMVRNGYSDGFFAASQNEARDVYATHSVTIAEQQWDWCILSESTMTPDMKEFKDTACVGAFNGSNMLYWLECNEYKVLGTPPNTRLLVEMLLARRIDAIVANDLVLEKIITAENLSDRLRVYPLKNKPLGVYFSNTFLAAHPGFLETFNRHVLEYRKTPEARTAFDCFTDPCSPFAPQPETPH</sequence>
<dbReference type="RefSeq" id="WP_011368823.1">
    <property type="nucleotide sequence ID" value="NC_007519.1"/>
</dbReference>
<evidence type="ECO:0000313" key="3">
    <source>
        <dbReference type="Proteomes" id="UP000002710"/>
    </source>
</evidence>
<feature type="chain" id="PRO_5004219963" evidence="1">
    <location>
        <begin position="24"/>
        <end position="264"/>
    </location>
</feature>
<feature type="signal peptide" evidence="1">
    <location>
        <begin position="1"/>
        <end position="23"/>
    </location>
</feature>
<keyword evidence="1" id="KW-0732">Signal</keyword>
<dbReference type="eggNOG" id="COG0834">
    <property type="taxonomic scope" value="Bacteria"/>
</dbReference>
<dbReference type="AlphaFoldDB" id="Q30WT9"/>
<dbReference type="HOGENOM" id="CLU_099468_0_0_7"/>
<dbReference type="PANTHER" id="PTHR38834:SF3">
    <property type="entry name" value="SOLUTE-BINDING PROTEIN FAMILY 3_N-TERMINAL DOMAIN-CONTAINING PROTEIN"/>
    <property type="match status" value="1"/>
</dbReference>
<evidence type="ECO:0000313" key="2">
    <source>
        <dbReference type="EMBL" id="ABB39857.1"/>
    </source>
</evidence>
<proteinExistence type="predicted"/>
<organism evidence="2 3">
    <name type="scientific">Oleidesulfovibrio alaskensis (strain ATCC BAA-1058 / DSM 17464 / G20)</name>
    <name type="common">Desulfovibrio alaskensis</name>
    <dbReference type="NCBI Taxonomy" id="207559"/>
    <lineage>
        <taxon>Bacteria</taxon>
        <taxon>Pseudomonadati</taxon>
        <taxon>Thermodesulfobacteriota</taxon>
        <taxon>Desulfovibrionia</taxon>
        <taxon>Desulfovibrionales</taxon>
        <taxon>Desulfovibrionaceae</taxon>
        <taxon>Oleidesulfovibrio</taxon>
    </lineage>
</organism>
<dbReference type="Proteomes" id="UP000002710">
    <property type="component" value="Chromosome"/>
</dbReference>
<evidence type="ECO:0000256" key="1">
    <source>
        <dbReference type="SAM" id="SignalP"/>
    </source>
</evidence>
<accession>Q30WT9</accession>
<dbReference type="EMBL" id="CP000112">
    <property type="protein sequence ID" value="ABB39857.1"/>
    <property type="molecule type" value="Genomic_DNA"/>
</dbReference>
<protein>
    <submittedName>
        <fullName evidence="2">Uncharacterized protein</fullName>
    </submittedName>
</protein>
<gene>
    <name evidence="2" type="ordered locus">Dde_3063</name>
</gene>
<dbReference type="STRING" id="207559.Dde_3063"/>